<dbReference type="PANTHER" id="PTHR32494:SF19">
    <property type="entry name" value="ALLANTOATE DEIMINASE-RELATED"/>
    <property type="match status" value="1"/>
</dbReference>
<keyword evidence="2" id="KW-0479">Metal-binding</keyword>
<dbReference type="Gene3D" id="3.30.70.360">
    <property type="match status" value="1"/>
</dbReference>
<reference evidence="6" key="1">
    <citation type="submission" date="2021-11" db="EMBL/GenBank/DDBJ databases">
        <title>Cultivation dependent microbiological survey of springs from the worlds oldest radium mine currently devoted to the extraction of radon-saturated water.</title>
        <authorList>
            <person name="Kapinusova G."/>
            <person name="Smrhova T."/>
            <person name="Strejcek M."/>
            <person name="Suman J."/>
            <person name="Jani K."/>
            <person name="Pajer P."/>
            <person name="Uhlik O."/>
        </authorList>
    </citation>
    <scope>NUCLEOTIDE SEQUENCE [LARGE SCALE GENOMIC DNA]</scope>
    <source>
        <strain evidence="6">J379</strain>
    </source>
</reference>
<organism evidence="5 6">
    <name type="scientific">Svornostia abyssi</name>
    <dbReference type="NCBI Taxonomy" id="2898438"/>
    <lineage>
        <taxon>Bacteria</taxon>
        <taxon>Bacillati</taxon>
        <taxon>Actinomycetota</taxon>
        <taxon>Thermoleophilia</taxon>
        <taxon>Solirubrobacterales</taxon>
        <taxon>Baekduiaceae</taxon>
        <taxon>Svornostia</taxon>
    </lineage>
</organism>
<feature type="region of interest" description="Disordered" evidence="4">
    <location>
        <begin position="290"/>
        <end position="340"/>
    </location>
</feature>
<dbReference type="SUPFAM" id="SSF53187">
    <property type="entry name" value="Zn-dependent exopeptidases"/>
    <property type="match status" value="1"/>
</dbReference>
<dbReference type="SUPFAM" id="SSF55031">
    <property type="entry name" value="Bacterial exopeptidase dimerisation domain"/>
    <property type="match status" value="1"/>
</dbReference>
<feature type="compositionally biased region" description="Basic residues" evidence="4">
    <location>
        <begin position="313"/>
        <end position="340"/>
    </location>
</feature>
<dbReference type="PANTHER" id="PTHR32494">
    <property type="entry name" value="ALLANTOATE DEIMINASE-RELATED"/>
    <property type="match status" value="1"/>
</dbReference>
<evidence type="ECO:0000313" key="5">
    <source>
        <dbReference type="EMBL" id="UUY01545.1"/>
    </source>
</evidence>
<evidence type="ECO:0000256" key="3">
    <source>
        <dbReference type="ARBA" id="ARBA00022801"/>
    </source>
</evidence>
<dbReference type="RefSeq" id="WP_353862101.1">
    <property type="nucleotide sequence ID" value="NZ_CP088295.1"/>
</dbReference>
<name>A0ABY5P9X7_9ACTN</name>
<comment type="similarity">
    <text evidence="1">Belongs to the peptidase M20 family.</text>
</comment>
<evidence type="ECO:0000256" key="2">
    <source>
        <dbReference type="ARBA" id="ARBA00022723"/>
    </source>
</evidence>
<accession>A0ABY5P9X7</accession>
<gene>
    <name evidence="5" type="ORF">LRS13_12450</name>
</gene>
<evidence type="ECO:0000313" key="6">
    <source>
        <dbReference type="Proteomes" id="UP001058860"/>
    </source>
</evidence>
<dbReference type="InterPro" id="IPR036264">
    <property type="entry name" value="Bact_exopeptidase_dim_dom"/>
</dbReference>
<dbReference type="Proteomes" id="UP001058860">
    <property type="component" value="Chromosome"/>
</dbReference>
<proteinExistence type="inferred from homology"/>
<keyword evidence="3" id="KW-0378">Hydrolase</keyword>
<dbReference type="InterPro" id="IPR010158">
    <property type="entry name" value="Amidase_Cbmase"/>
</dbReference>
<evidence type="ECO:0000256" key="1">
    <source>
        <dbReference type="ARBA" id="ARBA00006153"/>
    </source>
</evidence>
<protein>
    <submittedName>
        <fullName evidence="5">Uncharacterized protein</fullName>
    </submittedName>
</protein>
<evidence type="ECO:0000256" key="4">
    <source>
        <dbReference type="SAM" id="MobiDB-lite"/>
    </source>
</evidence>
<dbReference type="EMBL" id="CP088295">
    <property type="protein sequence ID" value="UUY01545.1"/>
    <property type="molecule type" value="Genomic_DNA"/>
</dbReference>
<sequence length="340" mass="35563">MTAVAERIAATADRLAAPPFSDRDDAVSRHAFTPGFTATIDHVAAALAAAGLAPRRDPVGTLWADRGAPGAPRVGVGSHLDSVRRGGRWDGVLGVLVALELARAGTTLPLRAVAWVEEEGAGFGQLLLGSRICAGDVGAAELASTVRSLDDGRPFADHARDAGLAPEDCEQSADILNGMAAWIEPHIEQARVLEDSGARLGVVDAIAGFVQADLHITGRADHAGATPMRLRHDAGLLAAEVMLRLEDLARASDGAVVGTVGDVALTPGAVNVVPGTARISLDVRGRDDAAVGGGPVRAPHLRRRTGGGPRVGVHVRRAVPPARHRTRRGRRRRARRRRTR</sequence>
<dbReference type="Gene3D" id="3.40.630.10">
    <property type="entry name" value="Zn peptidases"/>
    <property type="match status" value="1"/>
</dbReference>
<keyword evidence="6" id="KW-1185">Reference proteome</keyword>